<feature type="compositionally biased region" description="Basic and acidic residues" evidence="1">
    <location>
        <begin position="167"/>
        <end position="176"/>
    </location>
</feature>
<name>A0A507B6D6_9PEZI</name>
<evidence type="ECO:0000256" key="1">
    <source>
        <dbReference type="SAM" id="MobiDB-lite"/>
    </source>
</evidence>
<keyword evidence="3" id="KW-1185">Reference proteome</keyword>
<dbReference type="AlphaFoldDB" id="A0A507B6D6"/>
<dbReference type="InParanoid" id="A0A507B6D6"/>
<proteinExistence type="predicted"/>
<comment type="caution">
    <text evidence="2">The sequence shown here is derived from an EMBL/GenBank/DDBJ whole genome shotgun (WGS) entry which is preliminary data.</text>
</comment>
<dbReference type="Proteomes" id="UP000319257">
    <property type="component" value="Unassembled WGS sequence"/>
</dbReference>
<accession>A0A507B6D6</accession>
<organism evidence="2 3">
    <name type="scientific">Thyridium curvatum</name>
    <dbReference type="NCBI Taxonomy" id="1093900"/>
    <lineage>
        <taxon>Eukaryota</taxon>
        <taxon>Fungi</taxon>
        <taxon>Dikarya</taxon>
        <taxon>Ascomycota</taxon>
        <taxon>Pezizomycotina</taxon>
        <taxon>Sordariomycetes</taxon>
        <taxon>Sordariomycetidae</taxon>
        <taxon>Thyridiales</taxon>
        <taxon>Thyridiaceae</taxon>
        <taxon>Thyridium</taxon>
    </lineage>
</organism>
<evidence type="ECO:0000313" key="2">
    <source>
        <dbReference type="EMBL" id="TPX12591.1"/>
    </source>
</evidence>
<feature type="region of interest" description="Disordered" evidence="1">
    <location>
        <begin position="142"/>
        <end position="182"/>
    </location>
</feature>
<dbReference type="EMBL" id="SKBQ01000003">
    <property type="protein sequence ID" value="TPX12591.1"/>
    <property type="molecule type" value="Genomic_DNA"/>
</dbReference>
<reference evidence="2 3" key="1">
    <citation type="submission" date="2019-06" db="EMBL/GenBank/DDBJ databases">
        <title>Draft genome sequence of the filamentous fungus Phialemoniopsis curvata isolated from diesel fuel.</title>
        <authorList>
            <person name="Varaljay V.A."/>
            <person name="Lyon W.J."/>
            <person name="Crouch A.L."/>
            <person name="Drake C.E."/>
            <person name="Hollomon J.M."/>
            <person name="Nadeau L.J."/>
            <person name="Nunn H.S."/>
            <person name="Stevenson B.S."/>
            <person name="Bojanowski C.L."/>
            <person name="Crookes-Goodson W.J."/>
        </authorList>
    </citation>
    <scope>NUCLEOTIDE SEQUENCE [LARGE SCALE GENOMIC DNA]</scope>
    <source>
        <strain evidence="2 3">D216</strain>
    </source>
</reference>
<feature type="compositionally biased region" description="Polar residues" evidence="1">
    <location>
        <begin position="151"/>
        <end position="161"/>
    </location>
</feature>
<protein>
    <submittedName>
        <fullName evidence="2">Uncharacterized protein</fullName>
    </submittedName>
</protein>
<gene>
    <name evidence="2" type="ORF">E0L32_000768</name>
</gene>
<evidence type="ECO:0000313" key="3">
    <source>
        <dbReference type="Proteomes" id="UP000319257"/>
    </source>
</evidence>
<dbReference type="GeneID" id="41968215"/>
<sequence length="339" mass="39188">MADSRRIWEYRYSYTLMGTYRAKTQISRRPSQSRDFKLLAESGANIATTKLTVPVFHLRLTTTRLITGMFDAKAITMDRTALDSGIAEASMATQRIELTPLAAEIHQHDLDPHRLHVRGKHHSHPHRLQRVIGQLRTIFDNRPREDEGSLGSPSTFPSQRSPAPRTSYDRYHDRSPRSRYTATLPEYEDNNTFEPLHVHRVQRMPSSFVPGYGGRASPLRHTHSYEAEIQEHLRTNDLRGHGPFRYWGGVPRMRFDDYAWTHGDHGHEGPTSVRSGQDRWLDWDWQTAEYNRGRHSAEMFYSDNSPPVSLPPPPIGMHRHTRWESGCEDEVPGTYTGRR</sequence>
<dbReference type="RefSeq" id="XP_030994302.1">
    <property type="nucleotide sequence ID" value="XM_031142454.1"/>
</dbReference>